<evidence type="ECO:0000256" key="1">
    <source>
        <dbReference type="SAM" id="MobiDB-lite"/>
    </source>
</evidence>
<dbReference type="RefSeq" id="WP_157692987.1">
    <property type="nucleotide sequence ID" value="NZ_LT629711.1"/>
</dbReference>
<dbReference type="AlphaFoldDB" id="A0A1H0RRS8"/>
<evidence type="ECO:0000313" key="2">
    <source>
        <dbReference type="EMBL" id="SDP32069.1"/>
    </source>
</evidence>
<dbReference type="Pfam" id="PF11392">
    <property type="entry name" value="AllH"/>
    <property type="match status" value="1"/>
</dbReference>
<dbReference type="InterPro" id="IPR021530">
    <property type="entry name" value="AllH-like"/>
</dbReference>
<keyword evidence="3" id="KW-1185">Reference proteome</keyword>
<dbReference type="EMBL" id="LT629711">
    <property type="protein sequence ID" value="SDP32069.1"/>
    <property type="molecule type" value="Genomic_DNA"/>
</dbReference>
<protein>
    <recommendedName>
        <fullName evidence="4">DUF2877 domain-containing protein</fullName>
    </recommendedName>
</protein>
<feature type="compositionally biased region" description="Low complexity" evidence="1">
    <location>
        <begin position="111"/>
        <end position="127"/>
    </location>
</feature>
<gene>
    <name evidence="2" type="ORF">SAMN04489867_2065</name>
</gene>
<proteinExistence type="predicted"/>
<name>A0A1H0RRS8_9MICO</name>
<dbReference type="STRING" id="443156.SAMN04489867_2065"/>
<dbReference type="OrthoDB" id="4871333at2"/>
<feature type="region of interest" description="Disordered" evidence="1">
    <location>
        <begin position="107"/>
        <end position="127"/>
    </location>
</feature>
<dbReference type="Proteomes" id="UP000199077">
    <property type="component" value="Chromosome I"/>
</dbReference>
<sequence length="303" mass="31004">MSSPTTSMTTWPAAVSERSADLVHGAPRPATVLAAFPSALYLQVGGHADVLPVVTRGGLRLPTALTVGTHLPTVGWGAQPGDRVVVGAGAVVLPAVSIRAVRTWRPRRTTSRLPSGPSSLLPSGAAAPDAPWGEVRLPWRPTARALVETLRETARGEDAAYLIDGRVGPLVGAGPGLTPSGDDVLCGVLLGLRLHGATDLVDVLWRAVRPRLGATTSLSAALLREAADGYAVQPLEQLLAALARGRAGEDDRATSEAVQAVLAIGHTSGADLLGGLAGCLDALAGAPRRPVLTVPTDPARSLP</sequence>
<reference evidence="3" key="1">
    <citation type="submission" date="2016-10" db="EMBL/GenBank/DDBJ databases">
        <authorList>
            <person name="Varghese N."/>
            <person name="Submissions S."/>
        </authorList>
    </citation>
    <scope>NUCLEOTIDE SEQUENCE [LARGE SCALE GENOMIC DNA]</scope>
    <source>
        <strain evidence="3">DSM 22329</strain>
    </source>
</reference>
<evidence type="ECO:0000313" key="3">
    <source>
        <dbReference type="Proteomes" id="UP000199077"/>
    </source>
</evidence>
<organism evidence="2 3">
    <name type="scientific">Pedococcus dokdonensis</name>
    <dbReference type="NCBI Taxonomy" id="443156"/>
    <lineage>
        <taxon>Bacteria</taxon>
        <taxon>Bacillati</taxon>
        <taxon>Actinomycetota</taxon>
        <taxon>Actinomycetes</taxon>
        <taxon>Micrococcales</taxon>
        <taxon>Intrasporangiaceae</taxon>
        <taxon>Pedococcus</taxon>
    </lineage>
</organism>
<evidence type="ECO:0008006" key="4">
    <source>
        <dbReference type="Google" id="ProtNLM"/>
    </source>
</evidence>
<accession>A0A1H0RRS8</accession>